<evidence type="ECO:0000256" key="10">
    <source>
        <dbReference type="SAM" id="Phobius"/>
    </source>
</evidence>
<evidence type="ECO:0000256" key="8">
    <source>
        <dbReference type="ARBA" id="ARBA00023224"/>
    </source>
</evidence>
<dbReference type="Gene3D" id="1.20.1070.10">
    <property type="entry name" value="Rhodopsin 7-helix transmembrane proteins"/>
    <property type="match status" value="1"/>
</dbReference>
<accession>A0A3B4F906</accession>
<dbReference type="PRINTS" id="PR00237">
    <property type="entry name" value="GPCRRHODOPSN"/>
</dbReference>
<evidence type="ECO:0000256" key="2">
    <source>
        <dbReference type="ARBA" id="ARBA00022475"/>
    </source>
</evidence>
<feature type="transmembrane region" description="Helical" evidence="10">
    <location>
        <begin position="271"/>
        <end position="290"/>
    </location>
</feature>
<dbReference type="PROSITE" id="PS50262">
    <property type="entry name" value="G_PROTEIN_RECEP_F1_2"/>
    <property type="match status" value="1"/>
</dbReference>
<dbReference type="SUPFAM" id="SSF81321">
    <property type="entry name" value="Family A G protein-coupled receptor-like"/>
    <property type="match status" value="1"/>
</dbReference>
<organism evidence="12">
    <name type="scientific">Pundamilia nyererei</name>
    <dbReference type="NCBI Taxonomy" id="303518"/>
    <lineage>
        <taxon>Eukaryota</taxon>
        <taxon>Metazoa</taxon>
        <taxon>Chordata</taxon>
        <taxon>Craniata</taxon>
        <taxon>Vertebrata</taxon>
        <taxon>Euteleostomi</taxon>
        <taxon>Actinopterygii</taxon>
        <taxon>Neopterygii</taxon>
        <taxon>Teleostei</taxon>
        <taxon>Neoteleostei</taxon>
        <taxon>Acanthomorphata</taxon>
        <taxon>Ovalentaria</taxon>
        <taxon>Cichlomorphae</taxon>
        <taxon>Cichliformes</taxon>
        <taxon>Cichlidae</taxon>
        <taxon>African cichlids</taxon>
        <taxon>Pseudocrenilabrinae</taxon>
        <taxon>Haplochromini</taxon>
        <taxon>Pundamilia</taxon>
    </lineage>
</organism>
<dbReference type="InterPro" id="IPR000276">
    <property type="entry name" value="GPCR_Rhodpsn"/>
</dbReference>
<dbReference type="GeneTree" id="ENSGT01110000267167"/>
<keyword evidence="6 10" id="KW-0472">Membrane</keyword>
<name>A0A3B4F906_9CICH</name>
<sequence length="331" mass="37209">MVDPKNMTSPLNETCDPVGTSVGLLLNGLILKFYFCGAQQQASSSLMVYMKNLTAADFLLCLSLPLRISHYGSTSVIVWQLYCSFGASALFLNMYASILFMCYLDALSSLFRYLKIVRPSGTHVLQSVRTANIVSMVTWICLLAPSVTYGIMFLISQKPLTSIPNHCELLFSASVSLMLKIMHTFSAIIFLLVSISLVFFYYSISRRVLQAQQRQLASSGSEKLVKSRRNMLVLVSIFCVCFVPHHLVRILFVFLLNTCSVDPVLYYLKEAATMLSVFNVCLDPLVYFFLCKTFRAQVRKASRRTNIQQANTESQSTEEKLSIIKSSKSNQ</sequence>
<protein>
    <submittedName>
        <fullName evidence="12">P2Y purinoceptor 14-like</fullName>
    </submittedName>
</protein>
<evidence type="ECO:0000313" key="12">
    <source>
        <dbReference type="Ensembl" id="ENSPNYP00000006164.1"/>
    </source>
</evidence>
<dbReference type="GO" id="GO:0045028">
    <property type="term" value="F:G protein-coupled purinergic nucleotide receptor activity"/>
    <property type="evidence" value="ECO:0007669"/>
    <property type="project" value="TreeGrafter"/>
</dbReference>
<dbReference type="GO" id="GO:0005886">
    <property type="term" value="C:plasma membrane"/>
    <property type="evidence" value="ECO:0007669"/>
    <property type="project" value="UniProtKB-SubCell"/>
</dbReference>
<feature type="transmembrane region" description="Helical" evidence="10">
    <location>
        <begin position="181"/>
        <end position="204"/>
    </location>
</feature>
<keyword evidence="7" id="KW-0675">Receptor</keyword>
<evidence type="ECO:0000259" key="11">
    <source>
        <dbReference type="PROSITE" id="PS50262"/>
    </source>
</evidence>
<evidence type="ECO:0000256" key="6">
    <source>
        <dbReference type="ARBA" id="ARBA00023136"/>
    </source>
</evidence>
<dbReference type="PANTHER" id="PTHR24233:SF11">
    <property type="entry name" value="P2Y PURINOCEPTOR 14-LIKE"/>
    <property type="match status" value="1"/>
</dbReference>
<dbReference type="AlphaFoldDB" id="A0A3B4F906"/>
<keyword evidence="3 10" id="KW-0812">Transmembrane</keyword>
<feature type="region of interest" description="Disordered" evidence="9">
    <location>
        <begin position="309"/>
        <end position="331"/>
    </location>
</feature>
<comment type="subcellular location">
    <subcellularLocation>
        <location evidence="1">Cell membrane</location>
        <topology evidence="1">Multi-pass membrane protein</topology>
    </subcellularLocation>
</comment>
<feature type="transmembrane region" description="Helical" evidence="10">
    <location>
        <begin position="231"/>
        <end position="256"/>
    </location>
</feature>
<reference evidence="12" key="1">
    <citation type="submission" date="2023-09" db="UniProtKB">
        <authorList>
            <consortium name="Ensembl"/>
        </authorList>
    </citation>
    <scope>IDENTIFICATION</scope>
</reference>
<proteinExistence type="predicted"/>
<evidence type="ECO:0000256" key="9">
    <source>
        <dbReference type="SAM" id="MobiDB-lite"/>
    </source>
</evidence>
<feature type="transmembrane region" description="Helical" evidence="10">
    <location>
        <begin position="94"/>
        <end position="114"/>
    </location>
</feature>
<dbReference type="PRINTS" id="PR01157">
    <property type="entry name" value="P2YPURNOCPTR"/>
</dbReference>
<evidence type="ECO:0000256" key="7">
    <source>
        <dbReference type="ARBA" id="ARBA00023170"/>
    </source>
</evidence>
<keyword evidence="8" id="KW-0807">Transducer</keyword>
<dbReference type="Ensembl" id="ENSPNYT00000006318.1">
    <property type="protein sequence ID" value="ENSPNYP00000006164.1"/>
    <property type="gene ID" value="ENSPNYG00000004744.1"/>
</dbReference>
<evidence type="ECO:0000256" key="4">
    <source>
        <dbReference type="ARBA" id="ARBA00022989"/>
    </source>
</evidence>
<feature type="transmembrane region" description="Helical" evidence="10">
    <location>
        <begin position="20"/>
        <end position="37"/>
    </location>
</feature>
<keyword evidence="5" id="KW-0297">G-protein coupled receptor</keyword>
<feature type="transmembrane region" description="Helical" evidence="10">
    <location>
        <begin position="134"/>
        <end position="155"/>
    </location>
</feature>
<dbReference type="InterPro" id="IPR017452">
    <property type="entry name" value="GPCR_Rhodpsn_7TM"/>
</dbReference>
<evidence type="ECO:0000256" key="1">
    <source>
        <dbReference type="ARBA" id="ARBA00004651"/>
    </source>
</evidence>
<feature type="transmembrane region" description="Helical" evidence="10">
    <location>
        <begin position="58"/>
        <end position="82"/>
    </location>
</feature>
<evidence type="ECO:0000256" key="3">
    <source>
        <dbReference type="ARBA" id="ARBA00022692"/>
    </source>
</evidence>
<keyword evidence="4 10" id="KW-1133">Transmembrane helix</keyword>
<dbReference type="PANTHER" id="PTHR24233">
    <property type="entry name" value="P2Y PURINOCEPTOR-RELATED G-PROTEIN COUPLED RECEPTOR"/>
    <property type="match status" value="1"/>
</dbReference>
<evidence type="ECO:0000256" key="5">
    <source>
        <dbReference type="ARBA" id="ARBA00023040"/>
    </source>
</evidence>
<dbReference type="Pfam" id="PF00001">
    <property type="entry name" value="7tm_1"/>
    <property type="match status" value="1"/>
</dbReference>
<keyword evidence="2" id="KW-1003">Cell membrane</keyword>
<feature type="domain" description="G-protein coupled receptors family 1 profile" evidence="11">
    <location>
        <begin position="26"/>
        <end position="287"/>
    </location>
</feature>